<dbReference type="Proteomes" id="UP000095607">
    <property type="component" value="Chromosome"/>
</dbReference>
<evidence type="ECO:0000313" key="2">
    <source>
        <dbReference type="Proteomes" id="UP000095607"/>
    </source>
</evidence>
<name>A0ABM6EAK5_9BURK</name>
<organism evidence="1 2">
    <name type="scientific">Delftia tsuruhatensis</name>
    <dbReference type="NCBI Taxonomy" id="180282"/>
    <lineage>
        <taxon>Bacteria</taxon>
        <taxon>Pseudomonadati</taxon>
        <taxon>Pseudomonadota</taxon>
        <taxon>Betaproteobacteria</taxon>
        <taxon>Burkholderiales</taxon>
        <taxon>Comamonadaceae</taxon>
        <taxon>Delftia</taxon>
    </lineage>
</organism>
<proteinExistence type="predicted"/>
<evidence type="ECO:0000313" key="1">
    <source>
        <dbReference type="EMBL" id="AOV04532.1"/>
    </source>
</evidence>
<accession>A0ABM6EAK5</accession>
<protein>
    <submittedName>
        <fullName evidence="1">Uncharacterized protein</fullName>
    </submittedName>
</protein>
<sequence>MAQVSKVLVSDQYMPPDNIQQYKSTTGFPLVYDSRHINPHALVFDNTGRPANYNPANNRHTIVMDVRFSDGYLAACHMGIIARHKGSYSVAGDNRGGAVIAGNWGYSPGSVALEEIEITNTKDNGDSHHRPSAQYPRGAIGEAKLEELRWYRLVIESISKNGSIGHAVRATDKSTGQTVFSLPTFWSDYSANYDSRDAGKVVLFSISDPNKPAAGFVYTRLISYWSDADEVIANP</sequence>
<reference evidence="1 2" key="1">
    <citation type="submission" date="2016-09" db="EMBL/GenBank/DDBJ databases">
        <title>Complete genome sequence of Deltia acidovorans CM13 isolated from murine proximal colonic tissue.</title>
        <authorList>
            <person name="Saffarian A."/>
        </authorList>
    </citation>
    <scope>NUCLEOTIDE SEQUENCE [LARGE SCALE GENOMIC DNA]</scope>
    <source>
        <strain evidence="1 2">CM13</strain>
    </source>
</reference>
<dbReference type="RefSeq" id="WP_016452681.1">
    <property type="nucleotide sequence ID" value="NZ_CBCSDN010000018.1"/>
</dbReference>
<dbReference type="EMBL" id="CP017420">
    <property type="protein sequence ID" value="AOV04532.1"/>
    <property type="molecule type" value="Genomic_DNA"/>
</dbReference>
<dbReference type="GeneID" id="83666287"/>
<gene>
    <name evidence="1" type="ORF">BI380_25985</name>
</gene>
<keyword evidence="2" id="KW-1185">Reference proteome</keyword>